<comment type="caution">
    <text evidence="2">The sequence shown here is derived from an EMBL/GenBank/DDBJ whole genome shotgun (WGS) entry which is preliminary data.</text>
</comment>
<feature type="compositionally biased region" description="Basic and acidic residues" evidence="1">
    <location>
        <begin position="26"/>
        <end position="35"/>
    </location>
</feature>
<feature type="region of interest" description="Disordered" evidence="1">
    <location>
        <begin position="120"/>
        <end position="206"/>
    </location>
</feature>
<name>A0AAV4ILV3_9GAST</name>
<evidence type="ECO:0000256" key="1">
    <source>
        <dbReference type="SAM" id="MobiDB-lite"/>
    </source>
</evidence>
<reference evidence="2 3" key="1">
    <citation type="journal article" date="2021" name="Elife">
        <title>Chloroplast acquisition without the gene transfer in kleptoplastic sea slugs, Plakobranchus ocellatus.</title>
        <authorList>
            <person name="Maeda T."/>
            <person name="Takahashi S."/>
            <person name="Yoshida T."/>
            <person name="Shimamura S."/>
            <person name="Takaki Y."/>
            <person name="Nagai Y."/>
            <person name="Toyoda A."/>
            <person name="Suzuki Y."/>
            <person name="Arimoto A."/>
            <person name="Ishii H."/>
            <person name="Satoh N."/>
            <person name="Nishiyama T."/>
            <person name="Hasebe M."/>
            <person name="Maruyama T."/>
            <person name="Minagawa J."/>
            <person name="Obokata J."/>
            <person name="Shigenobu S."/>
        </authorList>
    </citation>
    <scope>NUCLEOTIDE SEQUENCE [LARGE SCALE GENOMIC DNA]</scope>
</reference>
<feature type="compositionally biased region" description="Low complexity" evidence="1">
    <location>
        <begin position="148"/>
        <end position="195"/>
    </location>
</feature>
<gene>
    <name evidence="2" type="ORF">ElyMa_004832500</name>
</gene>
<organism evidence="2 3">
    <name type="scientific">Elysia marginata</name>
    <dbReference type="NCBI Taxonomy" id="1093978"/>
    <lineage>
        <taxon>Eukaryota</taxon>
        <taxon>Metazoa</taxon>
        <taxon>Spiralia</taxon>
        <taxon>Lophotrochozoa</taxon>
        <taxon>Mollusca</taxon>
        <taxon>Gastropoda</taxon>
        <taxon>Heterobranchia</taxon>
        <taxon>Euthyneura</taxon>
        <taxon>Panpulmonata</taxon>
        <taxon>Sacoglossa</taxon>
        <taxon>Placobranchoidea</taxon>
        <taxon>Plakobranchidae</taxon>
        <taxon>Elysia</taxon>
    </lineage>
</organism>
<protein>
    <submittedName>
        <fullName evidence="2">Uncharacterized protein</fullName>
    </submittedName>
</protein>
<evidence type="ECO:0000313" key="2">
    <source>
        <dbReference type="EMBL" id="GFS11344.1"/>
    </source>
</evidence>
<proteinExistence type="predicted"/>
<dbReference type="AlphaFoldDB" id="A0AAV4ILV3"/>
<dbReference type="EMBL" id="BMAT01009664">
    <property type="protein sequence ID" value="GFS11344.1"/>
    <property type="molecule type" value="Genomic_DNA"/>
</dbReference>
<keyword evidence="3" id="KW-1185">Reference proteome</keyword>
<accession>A0AAV4ILV3</accession>
<sequence length="206" mass="23261">MLRQTDLKSHPSFTHSLTPCLPPTHTHTDTHDGIAPRDTVNPSGDFSRLCFQTRPYINHLQKRGDLVTATTQSHSERTRFVHYRQHDGTTAARPVFSYRYPAHNGAAQARLLPHRPEMLNRRKREGRGGVRLVQSRGRHGSVGYSKTSNNINNNISNNKYSSNNINNNNSSNSSNSSNRNNNNNINSNSNNNNHNNKIRITTRSVV</sequence>
<evidence type="ECO:0000313" key="3">
    <source>
        <dbReference type="Proteomes" id="UP000762676"/>
    </source>
</evidence>
<dbReference type="Proteomes" id="UP000762676">
    <property type="component" value="Unassembled WGS sequence"/>
</dbReference>
<feature type="compositionally biased region" description="Low complexity" evidence="1">
    <location>
        <begin position="14"/>
        <end position="25"/>
    </location>
</feature>
<feature type="region of interest" description="Disordered" evidence="1">
    <location>
        <begin position="1"/>
        <end position="41"/>
    </location>
</feature>